<dbReference type="AlphaFoldDB" id="A0A1G6B2X5"/>
<feature type="transmembrane region" description="Helical" evidence="1">
    <location>
        <begin position="124"/>
        <end position="150"/>
    </location>
</feature>
<feature type="transmembrane region" description="Helical" evidence="1">
    <location>
        <begin position="53"/>
        <end position="77"/>
    </location>
</feature>
<feature type="transmembrane region" description="Helical" evidence="1">
    <location>
        <begin position="162"/>
        <end position="184"/>
    </location>
</feature>
<protein>
    <recommendedName>
        <fullName evidence="4">Spermidine synthase</fullName>
    </recommendedName>
</protein>
<accession>A0A1G6B2X5</accession>
<reference evidence="2 3" key="1">
    <citation type="submission" date="2016-10" db="EMBL/GenBank/DDBJ databases">
        <authorList>
            <person name="de Groot N.N."/>
        </authorList>
    </citation>
    <scope>NUCLEOTIDE SEQUENCE [LARGE SCALE GENOMIC DNA]</scope>
    <source>
        <strain evidence="2 3">ATCC 35022</strain>
    </source>
</reference>
<keyword evidence="3" id="KW-1185">Reference proteome</keyword>
<dbReference type="NCBIfam" id="NF037959">
    <property type="entry name" value="MFS_SpdSyn"/>
    <property type="match status" value="1"/>
</dbReference>
<keyword evidence="1" id="KW-1133">Transmembrane helix</keyword>
<dbReference type="RefSeq" id="WP_090875395.1">
    <property type="nucleotide sequence ID" value="NZ_FMXQ01000002.1"/>
</dbReference>
<feature type="transmembrane region" description="Helical" evidence="1">
    <location>
        <begin position="190"/>
        <end position="213"/>
    </location>
</feature>
<evidence type="ECO:0000256" key="1">
    <source>
        <dbReference type="SAM" id="Phobius"/>
    </source>
</evidence>
<evidence type="ECO:0000313" key="3">
    <source>
        <dbReference type="Proteomes" id="UP000199071"/>
    </source>
</evidence>
<dbReference type="Proteomes" id="UP000199071">
    <property type="component" value="Unassembled WGS sequence"/>
</dbReference>
<name>A0A1G6B2X5_9HYPH</name>
<evidence type="ECO:0008006" key="4">
    <source>
        <dbReference type="Google" id="ProtNLM"/>
    </source>
</evidence>
<keyword evidence="1" id="KW-0472">Membrane</keyword>
<keyword evidence="1" id="KW-0812">Transmembrane</keyword>
<evidence type="ECO:0000313" key="2">
    <source>
        <dbReference type="EMBL" id="SDB15027.1"/>
    </source>
</evidence>
<dbReference type="STRING" id="665467.SAMN02982931_01160"/>
<organism evidence="2 3">
    <name type="scientific">Bauldia litoralis</name>
    <dbReference type="NCBI Taxonomy" id="665467"/>
    <lineage>
        <taxon>Bacteria</taxon>
        <taxon>Pseudomonadati</taxon>
        <taxon>Pseudomonadota</taxon>
        <taxon>Alphaproteobacteria</taxon>
        <taxon>Hyphomicrobiales</taxon>
        <taxon>Kaistiaceae</taxon>
        <taxon>Bauldia</taxon>
    </lineage>
</organism>
<sequence>MTLAPALPLHRRLAVGPGAALLVVIDVITLGFVTLGFEMVASRILTPLFGSGIYTWATIISIVVGGLMAGYFLGGFVADRFPGFGLAAVIKFLASAYLFFIYWLTQGGLESLIGEIDGEFTALFVSGFVVCFPPLVVLGMYSPLSVRLLLRDPKDAGRISGGLFAISSFGNIMGIIVTTFILIPSVGTRAITAGFATFLLATAFASLSTRAIYGKSE</sequence>
<proteinExistence type="predicted"/>
<dbReference type="EMBL" id="FMXQ01000002">
    <property type="protein sequence ID" value="SDB15027.1"/>
    <property type="molecule type" value="Genomic_DNA"/>
</dbReference>
<feature type="transmembrane region" description="Helical" evidence="1">
    <location>
        <begin position="12"/>
        <end position="33"/>
    </location>
</feature>
<feature type="transmembrane region" description="Helical" evidence="1">
    <location>
        <begin position="84"/>
        <end position="104"/>
    </location>
</feature>
<dbReference type="OrthoDB" id="8221452at2"/>
<gene>
    <name evidence="2" type="ORF">SAMN02982931_01160</name>
</gene>